<evidence type="ECO:0000256" key="8">
    <source>
        <dbReference type="SAM" id="SignalP"/>
    </source>
</evidence>
<dbReference type="GO" id="GO:0008360">
    <property type="term" value="P:regulation of cell shape"/>
    <property type="evidence" value="ECO:0007669"/>
    <property type="project" value="UniProtKB-UniRule"/>
</dbReference>
<dbReference type="PROSITE" id="PS52029">
    <property type="entry name" value="LD_TPASE"/>
    <property type="match status" value="1"/>
</dbReference>
<dbReference type="GO" id="GO:0016740">
    <property type="term" value="F:transferase activity"/>
    <property type="evidence" value="ECO:0007669"/>
    <property type="project" value="UniProtKB-KW"/>
</dbReference>
<organism evidence="10 11">
    <name type="scientific">Bdellovibrio bacteriovorus</name>
    <dbReference type="NCBI Taxonomy" id="959"/>
    <lineage>
        <taxon>Bacteria</taxon>
        <taxon>Pseudomonadati</taxon>
        <taxon>Bdellovibrionota</taxon>
        <taxon>Bdellovibrionia</taxon>
        <taxon>Bdellovibrionales</taxon>
        <taxon>Pseudobdellovibrionaceae</taxon>
        <taxon>Bdellovibrio</taxon>
    </lineage>
</organism>
<comment type="similarity">
    <text evidence="2">Belongs to the YkuD family.</text>
</comment>
<keyword evidence="8" id="KW-0732">Signal</keyword>
<evidence type="ECO:0000256" key="2">
    <source>
        <dbReference type="ARBA" id="ARBA00005992"/>
    </source>
</evidence>
<dbReference type="InterPro" id="IPR005490">
    <property type="entry name" value="LD_TPept_cat_dom"/>
</dbReference>
<evidence type="ECO:0000256" key="6">
    <source>
        <dbReference type="ARBA" id="ARBA00023316"/>
    </source>
</evidence>
<dbReference type="Proteomes" id="UP000075799">
    <property type="component" value="Unassembled WGS sequence"/>
</dbReference>
<dbReference type="InterPro" id="IPR038063">
    <property type="entry name" value="Transpep_catalytic_dom"/>
</dbReference>
<keyword evidence="6 7" id="KW-0961">Cell wall biogenesis/degradation</keyword>
<keyword evidence="4 7" id="KW-0133">Cell shape</keyword>
<gene>
    <name evidence="10" type="ORF">AZI87_05560</name>
</gene>
<evidence type="ECO:0000313" key="11">
    <source>
        <dbReference type="Proteomes" id="UP000075799"/>
    </source>
</evidence>
<dbReference type="PANTHER" id="PTHR30582">
    <property type="entry name" value="L,D-TRANSPEPTIDASE"/>
    <property type="match status" value="1"/>
</dbReference>
<comment type="caution">
    <text evidence="10">The sequence shown here is derived from an EMBL/GenBank/DDBJ whole genome shotgun (WGS) entry which is preliminary data.</text>
</comment>
<evidence type="ECO:0000256" key="4">
    <source>
        <dbReference type="ARBA" id="ARBA00022960"/>
    </source>
</evidence>
<dbReference type="AlphaFoldDB" id="A0A162GQE8"/>
<evidence type="ECO:0000256" key="3">
    <source>
        <dbReference type="ARBA" id="ARBA00022679"/>
    </source>
</evidence>
<dbReference type="OrthoDB" id="9787225at2"/>
<dbReference type="EMBL" id="LUKD01000001">
    <property type="protein sequence ID" value="KYG68700.1"/>
    <property type="molecule type" value="Genomic_DNA"/>
</dbReference>
<dbReference type="UniPathway" id="UPA00219"/>
<dbReference type="InterPro" id="IPR050979">
    <property type="entry name" value="LD-transpeptidase"/>
</dbReference>
<evidence type="ECO:0000313" key="10">
    <source>
        <dbReference type="EMBL" id="KYG68700.1"/>
    </source>
</evidence>
<protein>
    <recommendedName>
        <fullName evidence="9">L,D-TPase catalytic domain-containing protein</fullName>
    </recommendedName>
</protein>
<reference evidence="10 11" key="1">
    <citation type="submission" date="2016-03" db="EMBL/GenBank/DDBJ databases">
        <authorList>
            <person name="Ploux O."/>
        </authorList>
    </citation>
    <scope>NUCLEOTIDE SEQUENCE [LARGE SCALE GENOMIC DNA]</scope>
    <source>
        <strain evidence="10 11">EC13</strain>
    </source>
</reference>
<dbReference type="SUPFAM" id="SSF141523">
    <property type="entry name" value="L,D-transpeptidase catalytic domain-like"/>
    <property type="match status" value="1"/>
</dbReference>
<feature type="signal peptide" evidence="8">
    <location>
        <begin position="1"/>
        <end position="24"/>
    </location>
</feature>
<dbReference type="CDD" id="cd16913">
    <property type="entry name" value="YkuD_like"/>
    <property type="match status" value="1"/>
</dbReference>
<dbReference type="GO" id="GO:0071972">
    <property type="term" value="F:peptidoglycan L,D-transpeptidase activity"/>
    <property type="evidence" value="ECO:0007669"/>
    <property type="project" value="TreeGrafter"/>
</dbReference>
<dbReference type="Pfam" id="PF03734">
    <property type="entry name" value="YkuD"/>
    <property type="match status" value="1"/>
</dbReference>
<sequence length="212" mass="23887">MKTGLKITTFVFSLLFGINFQANAQTAEDERIPNMIEELDPFDPNIEETLEYYDKIYEEETGKPAHLPDAFINDIIGLDTCRRANCAVWAQVVKDTQRMYLYVNGSLRGSWAVSTGVSGHGTPNFDKHPDGRIYDRYTSSKFPGGDYNGLGNMPYAVFIRGGFALHGTPRSNWPKLGTRASHGCIRMHPDNAYTFNRLVRANGVRNVWITVQ</sequence>
<dbReference type="GO" id="GO:0005576">
    <property type="term" value="C:extracellular region"/>
    <property type="evidence" value="ECO:0007669"/>
    <property type="project" value="TreeGrafter"/>
</dbReference>
<feature type="active site" description="Nucleophile" evidence="7">
    <location>
        <position position="184"/>
    </location>
</feature>
<name>A0A162GQE8_BDEBC</name>
<keyword evidence="3" id="KW-0808">Transferase</keyword>
<proteinExistence type="inferred from homology"/>
<dbReference type="GO" id="GO:0018104">
    <property type="term" value="P:peptidoglycan-protein cross-linking"/>
    <property type="evidence" value="ECO:0007669"/>
    <property type="project" value="TreeGrafter"/>
</dbReference>
<dbReference type="RefSeq" id="WP_063205394.1">
    <property type="nucleotide sequence ID" value="NZ_LUKD01000001.1"/>
</dbReference>
<accession>A0A162GQE8</accession>
<feature type="active site" description="Proton donor/acceptor" evidence="7">
    <location>
        <position position="166"/>
    </location>
</feature>
<evidence type="ECO:0000256" key="7">
    <source>
        <dbReference type="PROSITE-ProRule" id="PRU01373"/>
    </source>
</evidence>
<dbReference type="GO" id="GO:0071555">
    <property type="term" value="P:cell wall organization"/>
    <property type="evidence" value="ECO:0007669"/>
    <property type="project" value="UniProtKB-UniRule"/>
</dbReference>
<feature type="chain" id="PRO_5007834483" description="L,D-TPase catalytic domain-containing protein" evidence="8">
    <location>
        <begin position="25"/>
        <end position="212"/>
    </location>
</feature>
<comment type="pathway">
    <text evidence="1 7">Cell wall biogenesis; peptidoglycan biosynthesis.</text>
</comment>
<evidence type="ECO:0000259" key="9">
    <source>
        <dbReference type="PROSITE" id="PS52029"/>
    </source>
</evidence>
<evidence type="ECO:0000256" key="1">
    <source>
        <dbReference type="ARBA" id="ARBA00004752"/>
    </source>
</evidence>
<dbReference type="Gene3D" id="2.40.440.10">
    <property type="entry name" value="L,D-transpeptidase catalytic domain-like"/>
    <property type="match status" value="1"/>
</dbReference>
<evidence type="ECO:0000256" key="5">
    <source>
        <dbReference type="ARBA" id="ARBA00022984"/>
    </source>
</evidence>
<feature type="domain" description="L,D-TPase catalytic" evidence="9">
    <location>
        <begin position="88"/>
        <end position="212"/>
    </location>
</feature>
<keyword evidence="5 7" id="KW-0573">Peptidoglycan synthesis</keyword>
<dbReference type="PANTHER" id="PTHR30582:SF2">
    <property type="entry name" value="L,D-TRANSPEPTIDASE YCIB-RELATED"/>
    <property type="match status" value="1"/>
</dbReference>